<dbReference type="OrthoDB" id="1661582at2"/>
<sequence>MIQNKTKKNIFFLMAFITFIMVAVYEYLTPVMSDDIFYGGVVSGAKNIFDLFGQEYDHYLHHSGRNVAHIILRFFLFSGNKVIFDIVAALVFTLESILIYLNVDAREKYDIRIYGVILCFLWFFDPAISNTVFWETGACNYLFTGTIVLGYVTLFRKHMKLESENSVGLMIKLAVLGLLAGWCNENTSGGVILVTVILLAYKWLQNNKSFKFLKPWMVVSLVANLIGFAFMIASPGNYSRAEGADEEHTGFMALMARFLKIVLNIKENYLVLTVMFVVLLIFVAYVAVDKRKFMEMTRTMRFFGFIALATAFALIAVPSSQIRTYYGAGLFLMIAVANGVAIFANTKLMSGSASDQEKGLAFVMQQTAVTSAVVVALLILMFSYIENGANLARIKREFNERDAYLQELADKGEIDVYAPKLRPQWDNRFSFAYQSDLDEDYHFWINQFYAEKYGFDTVSGVEREEWTEY</sequence>
<dbReference type="Proteomes" id="UP000179284">
    <property type="component" value="Chromosome I"/>
</dbReference>
<feature type="transmembrane region" description="Helical" evidence="1">
    <location>
        <begin position="216"/>
        <end position="233"/>
    </location>
</feature>
<keyword evidence="1" id="KW-0472">Membrane</keyword>
<protein>
    <submittedName>
        <fullName evidence="2">Uncharacterized protein</fullName>
    </submittedName>
</protein>
<organism evidence="2 3">
    <name type="scientific">Butyrivibrio hungatei</name>
    <dbReference type="NCBI Taxonomy" id="185008"/>
    <lineage>
        <taxon>Bacteria</taxon>
        <taxon>Bacillati</taxon>
        <taxon>Bacillota</taxon>
        <taxon>Clostridia</taxon>
        <taxon>Lachnospirales</taxon>
        <taxon>Lachnospiraceae</taxon>
        <taxon>Butyrivibrio</taxon>
    </lineage>
</organism>
<dbReference type="EMBL" id="CP017831">
    <property type="protein sequence ID" value="AOZ97418.1"/>
    <property type="molecule type" value="Genomic_DNA"/>
</dbReference>
<evidence type="ECO:0000313" key="2">
    <source>
        <dbReference type="EMBL" id="AOZ97418.1"/>
    </source>
</evidence>
<feature type="transmembrane region" description="Helical" evidence="1">
    <location>
        <begin position="300"/>
        <end position="319"/>
    </location>
</feature>
<feature type="transmembrane region" description="Helical" evidence="1">
    <location>
        <begin position="367"/>
        <end position="385"/>
    </location>
</feature>
<dbReference type="KEGG" id="bhu:bhn_I2386"/>
<proteinExistence type="predicted"/>
<gene>
    <name evidence="2" type="ORF">bhn_I2386</name>
</gene>
<evidence type="ECO:0000256" key="1">
    <source>
        <dbReference type="SAM" id="Phobius"/>
    </source>
</evidence>
<keyword evidence="1" id="KW-1133">Transmembrane helix</keyword>
<dbReference type="Pfam" id="PF19528">
    <property type="entry name" value="DUF6056"/>
    <property type="match status" value="1"/>
</dbReference>
<dbReference type="InterPro" id="IPR045691">
    <property type="entry name" value="DUF6056"/>
</dbReference>
<reference evidence="3" key="1">
    <citation type="submission" date="2016-10" db="EMBL/GenBank/DDBJ databases">
        <title>The complete genome sequence of the rumen bacterium Butyrivibrio hungatei MB2003.</title>
        <authorList>
            <person name="Palevich N."/>
            <person name="Kelly W.J."/>
            <person name="Leahy S.C."/>
            <person name="Altermann E."/>
            <person name="Rakonjac J."/>
            <person name="Attwood G.T."/>
        </authorList>
    </citation>
    <scope>NUCLEOTIDE SEQUENCE [LARGE SCALE GENOMIC DNA]</scope>
    <source>
        <strain evidence="3">MB2003</strain>
    </source>
</reference>
<feature type="transmembrane region" description="Helical" evidence="1">
    <location>
        <begin position="82"/>
        <end position="101"/>
    </location>
</feature>
<feature type="transmembrane region" description="Helical" evidence="1">
    <location>
        <begin position="113"/>
        <end position="132"/>
    </location>
</feature>
<keyword evidence="3" id="KW-1185">Reference proteome</keyword>
<feature type="transmembrane region" description="Helical" evidence="1">
    <location>
        <begin position="325"/>
        <end position="346"/>
    </location>
</feature>
<evidence type="ECO:0000313" key="3">
    <source>
        <dbReference type="Proteomes" id="UP000179284"/>
    </source>
</evidence>
<name>A0A1D9P492_9FIRM</name>
<accession>A0A1D9P492</accession>
<dbReference type="AlphaFoldDB" id="A0A1D9P492"/>
<feature type="transmembrane region" description="Helical" evidence="1">
    <location>
        <begin position="9"/>
        <end position="28"/>
    </location>
</feature>
<feature type="transmembrane region" description="Helical" evidence="1">
    <location>
        <begin position="269"/>
        <end position="288"/>
    </location>
</feature>
<dbReference type="RefSeq" id="WP_071177025.1">
    <property type="nucleotide sequence ID" value="NZ_CP017831.1"/>
</dbReference>
<keyword evidence="1" id="KW-0812">Transmembrane</keyword>
<feature type="transmembrane region" description="Helical" evidence="1">
    <location>
        <begin position="138"/>
        <end position="154"/>
    </location>
</feature>